<dbReference type="Proteomes" id="UP000886842">
    <property type="component" value="Unassembled WGS sequence"/>
</dbReference>
<organism evidence="2 3">
    <name type="scientific">Candidatus Avipropionibacterium avicola</name>
    <dbReference type="NCBI Taxonomy" id="2840701"/>
    <lineage>
        <taxon>Bacteria</taxon>
        <taxon>Bacillati</taxon>
        <taxon>Actinomycetota</taxon>
        <taxon>Actinomycetes</taxon>
        <taxon>Propionibacteriales</taxon>
        <taxon>Propionibacteriaceae</taxon>
        <taxon>Propionibacteriaceae incertae sedis</taxon>
        <taxon>Candidatus Avipropionibacterium</taxon>
    </lineage>
</organism>
<dbReference type="InterPro" id="IPR029058">
    <property type="entry name" value="AB_hydrolase_fold"/>
</dbReference>
<protein>
    <recommendedName>
        <fullName evidence="4">DUF2974 domain-containing protein</fullName>
    </recommendedName>
</protein>
<dbReference type="SUPFAM" id="SSF53474">
    <property type="entry name" value="alpha/beta-Hydrolases"/>
    <property type="match status" value="1"/>
</dbReference>
<dbReference type="EMBL" id="DVLP01000084">
    <property type="protein sequence ID" value="HIT74525.1"/>
    <property type="molecule type" value="Genomic_DNA"/>
</dbReference>
<evidence type="ECO:0008006" key="4">
    <source>
        <dbReference type="Google" id="ProtNLM"/>
    </source>
</evidence>
<accession>A0A9D1GXC0</accession>
<name>A0A9D1GXC0_9ACTN</name>
<reference evidence="2" key="1">
    <citation type="submission" date="2020-10" db="EMBL/GenBank/DDBJ databases">
        <authorList>
            <person name="Gilroy R."/>
        </authorList>
    </citation>
    <scope>NUCLEOTIDE SEQUENCE</scope>
    <source>
        <strain evidence="2">ChiGjej1B1-24693</strain>
    </source>
</reference>
<dbReference type="Gene3D" id="3.40.50.1820">
    <property type="entry name" value="alpha/beta hydrolase"/>
    <property type="match status" value="1"/>
</dbReference>
<evidence type="ECO:0000256" key="1">
    <source>
        <dbReference type="SAM" id="MobiDB-lite"/>
    </source>
</evidence>
<evidence type="ECO:0000313" key="3">
    <source>
        <dbReference type="Proteomes" id="UP000886842"/>
    </source>
</evidence>
<dbReference type="Pfam" id="PF26363">
    <property type="entry name" value="Phospholipase-like"/>
    <property type="match status" value="1"/>
</dbReference>
<proteinExistence type="predicted"/>
<feature type="region of interest" description="Disordered" evidence="1">
    <location>
        <begin position="288"/>
        <end position="343"/>
    </location>
</feature>
<dbReference type="AlphaFoldDB" id="A0A9D1GXC0"/>
<feature type="region of interest" description="Disordered" evidence="1">
    <location>
        <begin position="502"/>
        <end position="541"/>
    </location>
</feature>
<gene>
    <name evidence="2" type="ORF">IAA98_02975</name>
</gene>
<sequence length="559" mass="57062">MNGPRLAWIQQASAVLESGPSVAPSSGSAPIDVIDRTLDLWSLITGAIPNEFFQWIGEQLDHFAELLNEFTGDSAAIVAHGHQCEQLALEVAAQISPIAVLPGQTSHWTGPAADGFAQTMSATTVLIDDTSEVLQDLGQRHLRLGGMVATVKQELISAVTSLAARLVSGVLQALSRAGLAIAGGAITLVGGTVSGGLSGAVDGFSRGGLGGAVVGAVSGAFSGAQDAAEEARRRLSAAWDSFVEWGSREVAHVLESVTDFVEASLEPMTAEIGQMKGLGQRAERAASLLGDGTDPGYNADAPAEGTSGHDAQGTEVDPERDGDLIDVNQAIGDPDAPLPPGYERASPEDLASLGLDPSMMSDDNGFIAEVFVDPDGNYVVAFAGTTAGEAPGTPSQGMSDPDIVEDAVGAATVSPQTAQVLAITEAVSSSGNGDNVVWTGHSLGGRLAAIAALDTGNAAITYNSAGVSQATIDYVAASNGTDAQTLVDQANDGQVRRYWTGNDPLTGAQERYPGTADAAPDALGHAIPLSPPTEDLPLDGHGQTTVEEQFDEAYGSNGV</sequence>
<comment type="caution">
    <text evidence="2">The sequence shown here is derived from an EMBL/GenBank/DDBJ whole genome shotgun (WGS) entry which is preliminary data.</text>
</comment>
<evidence type="ECO:0000313" key="2">
    <source>
        <dbReference type="EMBL" id="HIT74525.1"/>
    </source>
</evidence>
<reference evidence="2" key="2">
    <citation type="journal article" date="2021" name="PeerJ">
        <title>Extensive microbial diversity within the chicken gut microbiome revealed by metagenomics and culture.</title>
        <authorList>
            <person name="Gilroy R."/>
            <person name="Ravi A."/>
            <person name="Getino M."/>
            <person name="Pursley I."/>
            <person name="Horton D.L."/>
            <person name="Alikhan N.F."/>
            <person name="Baker D."/>
            <person name="Gharbi K."/>
            <person name="Hall N."/>
            <person name="Watson M."/>
            <person name="Adriaenssens E.M."/>
            <person name="Foster-Nyarko E."/>
            <person name="Jarju S."/>
            <person name="Secka A."/>
            <person name="Antonio M."/>
            <person name="Oren A."/>
            <person name="Chaudhuri R.R."/>
            <person name="La Ragione R."/>
            <person name="Hildebrand F."/>
            <person name="Pallen M.J."/>
        </authorList>
    </citation>
    <scope>NUCLEOTIDE SEQUENCE</scope>
    <source>
        <strain evidence="2">ChiGjej1B1-24693</strain>
    </source>
</reference>